<comment type="caution">
    <text evidence="2">The sequence shown here is derived from an EMBL/GenBank/DDBJ whole genome shotgun (WGS) entry which is preliminary data.</text>
</comment>
<dbReference type="EMBL" id="MRCY01000162">
    <property type="protein sequence ID" value="RKK93592.1"/>
    <property type="molecule type" value="Genomic_DNA"/>
</dbReference>
<dbReference type="AlphaFoldDB" id="A0A420NQU8"/>
<proteinExistence type="predicted"/>
<sequence>MEPLQSSSVPRSASPDRTVSSSHTPFDLEPPSFLENLDLSEIPGFDFDFSCLEDVSESENVNLVEKQDVPMTDVFQIADQTACVTHEPYFGFNKVQISADNYAPLPGLSEADWPREHPTQNNPAPVSLGFVNNTIGDLSLDAALQFQAHHIPWGKHQFDQYCLNDNQVQNPGK</sequence>
<evidence type="ECO:0000313" key="2">
    <source>
        <dbReference type="EMBL" id="RKK93592.1"/>
    </source>
</evidence>
<dbReference type="Proteomes" id="UP000285860">
    <property type="component" value="Unassembled WGS sequence"/>
</dbReference>
<name>A0A420NQU8_FUSOX</name>
<gene>
    <name evidence="2" type="ORF">BFJ68_g15507</name>
</gene>
<evidence type="ECO:0000256" key="1">
    <source>
        <dbReference type="SAM" id="MobiDB-lite"/>
    </source>
</evidence>
<accession>A0A420NQU8</accession>
<reference evidence="2 3" key="1">
    <citation type="journal article" date="2018" name="Sci. Rep.">
        <title>Characterisation of pathogen-specific regions and novel effector candidates in Fusarium oxysporum f. sp. cepae.</title>
        <authorList>
            <person name="Armitage A.D."/>
            <person name="Taylor A."/>
            <person name="Sobczyk M.K."/>
            <person name="Baxter L."/>
            <person name="Greenfield B.P."/>
            <person name="Bates H.J."/>
            <person name="Wilson F."/>
            <person name="Jackson A.C."/>
            <person name="Ott S."/>
            <person name="Harrison R.J."/>
            <person name="Clarkson J.P."/>
        </authorList>
    </citation>
    <scope>NUCLEOTIDE SEQUENCE [LARGE SCALE GENOMIC DNA]</scope>
    <source>
        <strain evidence="2 3">Fo_A28</strain>
    </source>
</reference>
<evidence type="ECO:0000313" key="3">
    <source>
        <dbReference type="Proteomes" id="UP000285860"/>
    </source>
</evidence>
<feature type="region of interest" description="Disordered" evidence="1">
    <location>
        <begin position="1"/>
        <end position="32"/>
    </location>
</feature>
<organism evidence="2 3">
    <name type="scientific">Fusarium oxysporum</name>
    <name type="common">Fusarium vascular wilt</name>
    <dbReference type="NCBI Taxonomy" id="5507"/>
    <lineage>
        <taxon>Eukaryota</taxon>
        <taxon>Fungi</taxon>
        <taxon>Dikarya</taxon>
        <taxon>Ascomycota</taxon>
        <taxon>Pezizomycotina</taxon>
        <taxon>Sordariomycetes</taxon>
        <taxon>Hypocreomycetidae</taxon>
        <taxon>Hypocreales</taxon>
        <taxon>Nectriaceae</taxon>
        <taxon>Fusarium</taxon>
        <taxon>Fusarium oxysporum species complex</taxon>
    </lineage>
</organism>
<protein>
    <submittedName>
        <fullName evidence="2">Uncharacterized protein</fullName>
    </submittedName>
</protein>
<feature type="compositionally biased region" description="Polar residues" evidence="1">
    <location>
        <begin position="1"/>
        <end position="24"/>
    </location>
</feature>